<dbReference type="EMBL" id="LXFE01000119">
    <property type="protein sequence ID" value="OLL27133.1"/>
    <property type="molecule type" value="Genomic_DNA"/>
</dbReference>
<feature type="transmembrane region" description="Helical" evidence="1">
    <location>
        <begin position="222"/>
        <end position="248"/>
    </location>
</feature>
<keyword evidence="1" id="KW-0472">Membrane</keyword>
<comment type="caution">
    <text evidence="2">The sequence shown here is derived from an EMBL/GenBank/DDBJ whole genome shotgun (WGS) entry which is preliminary data.</text>
</comment>
<organism evidence="2 3">
    <name type="scientific">Neolecta irregularis (strain DAH-3)</name>
    <dbReference type="NCBI Taxonomy" id="1198029"/>
    <lineage>
        <taxon>Eukaryota</taxon>
        <taxon>Fungi</taxon>
        <taxon>Dikarya</taxon>
        <taxon>Ascomycota</taxon>
        <taxon>Taphrinomycotina</taxon>
        <taxon>Neolectales</taxon>
        <taxon>Neolectaceae</taxon>
        <taxon>Neolecta</taxon>
    </lineage>
</organism>
<dbReference type="AlphaFoldDB" id="A0A1U7LX28"/>
<proteinExistence type="predicted"/>
<protein>
    <submittedName>
        <fullName evidence="2">UPF0658 Golgi apparatus membrane protein</fullName>
    </submittedName>
</protein>
<evidence type="ECO:0000313" key="3">
    <source>
        <dbReference type="Proteomes" id="UP000186594"/>
    </source>
</evidence>
<name>A0A1U7LX28_NEOID</name>
<dbReference type="PANTHER" id="PTHR34391:SF1">
    <property type="entry name" value="UPF0658 GOLGI APPARATUS MEMBRANE PROTEIN C1952.10C-RELATED"/>
    <property type="match status" value="1"/>
</dbReference>
<keyword evidence="1" id="KW-0812">Transmembrane</keyword>
<feature type="transmembrane region" description="Helical" evidence="1">
    <location>
        <begin position="157"/>
        <end position="176"/>
    </location>
</feature>
<feature type="transmembrane region" description="Helical" evidence="1">
    <location>
        <begin position="70"/>
        <end position="100"/>
    </location>
</feature>
<feature type="transmembrane region" description="Helical" evidence="1">
    <location>
        <begin position="29"/>
        <end position="50"/>
    </location>
</feature>
<dbReference type="OMA" id="ISAWYLK"/>
<dbReference type="Proteomes" id="UP000186594">
    <property type="component" value="Unassembled WGS sequence"/>
</dbReference>
<reference evidence="2 3" key="1">
    <citation type="submission" date="2016-04" db="EMBL/GenBank/DDBJ databases">
        <title>Evolutionary innovation and constraint leading to complex multicellularity in the Ascomycota.</title>
        <authorList>
            <person name="Cisse O."/>
            <person name="Nguyen A."/>
            <person name="Hewitt D.A."/>
            <person name="Jedd G."/>
            <person name="Stajich J.E."/>
        </authorList>
    </citation>
    <scope>NUCLEOTIDE SEQUENCE [LARGE SCALE GENOMIC DNA]</scope>
    <source>
        <strain evidence="2 3">DAH-3</strain>
    </source>
</reference>
<accession>A0A1U7LX28</accession>
<feature type="transmembrane region" description="Helical" evidence="1">
    <location>
        <begin position="183"/>
        <end position="202"/>
    </location>
</feature>
<feature type="transmembrane region" description="Helical" evidence="1">
    <location>
        <begin position="121"/>
        <end position="151"/>
    </location>
</feature>
<dbReference type="GO" id="GO:0005794">
    <property type="term" value="C:Golgi apparatus"/>
    <property type="evidence" value="ECO:0007669"/>
    <property type="project" value="TreeGrafter"/>
</dbReference>
<evidence type="ECO:0000313" key="2">
    <source>
        <dbReference type="EMBL" id="OLL27133.1"/>
    </source>
</evidence>
<dbReference type="OrthoDB" id="2448307at2759"/>
<dbReference type="InterPro" id="IPR040410">
    <property type="entry name" value="UPF0658_Golgi"/>
</dbReference>
<sequence length="292" mass="33481">MSDRREKLFEGSDNTDLGMAYDSLRMKNTIQLIGLCLFNGALLIYAALQIDQIHQSLRVLLSHGSASKDIWSAIHPFLAVIPVVIAVSCLFMALAAYQLFKEFGWSVYKHIGADLQMKRRFFTYQIFIALLKFDFFFFVGFTVQFVVIILAIKDIEFSLTIAAIPITILLLFFFAWSVRYEKVWGMIASEVVALAGLAYFFYKTIRMWEPESAFKYASARKSLTTFAVITIILLFITITHAGVCMSNFNKGLKKHINRRKIHTDNEKYEMSEYTDYTSNQAPHQATARMTID</sequence>
<evidence type="ECO:0000256" key="1">
    <source>
        <dbReference type="SAM" id="Phobius"/>
    </source>
</evidence>
<gene>
    <name evidence="2" type="ORF">NEOLI_000429</name>
</gene>
<dbReference type="PANTHER" id="PTHR34391">
    <property type="entry name" value="UPF0658 GOLGI APPARATUS MEMBRANE PROTEIN C1952.10C-RELATED"/>
    <property type="match status" value="1"/>
</dbReference>
<keyword evidence="1" id="KW-1133">Transmembrane helix</keyword>
<keyword evidence="3" id="KW-1185">Reference proteome</keyword>